<dbReference type="AlphaFoldDB" id="A0A2P6RDI1"/>
<sequence length="95" mass="11105">MRKKEKKKKKERSPFCPSCSKTQIKVGHNVGAKSAPDVTFRIKFEIWTRVIENESARTIMIKKKNQGPNCCVPQSWRGQTEFSPIFYCLCFIMKF</sequence>
<accession>A0A2P6RDI1</accession>
<evidence type="ECO:0000313" key="2">
    <source>
        <dbReference type="Proteomes" id="UP000238479"/>
    </source>
</evidence>
<dbReference type="Gramene" id="PRQ44465">
    <property type="protein sequence ID" value="PRQ44465"/>
    <property type="gene ID" value="RchiOBHm_Chr3g0479571"/>
</dbReference>
<proteinExistence type="predicted"/>
<dbReference type="Proteomes" id="UP000238479">
    <property type="component" value="Chromosome 3"/>
</dbReference>
<reference evidence="1 2" key="1">
    <citation type="journal article" date="2018" name="Nat. Genet.">
        <title>The Rosa genome provides new insights in the design of modern roses.</title>
        <authorList>
            <person name="Bendahmane M."/>
        </authorList>
    </citation>
    <scope>NUCLEOTIDE SEQUENCE [LARGE SCALE GENOMIC DNA]</scope>
    <source>
        <strain evidence="2">cv. Old Blush</strain>
    </source>
</reference>
<name>A0A2P6RDI1_ROSCH</name>
<keyword evidence="2" id="KW-1185">Reference proteome</keyword>
<gene>
    <name evidence="1" type="ORF">RchiOBHm_Chr3g0479571</name>
</gene>
<comment type="caution">
    <text evidence="1">The sequence shown here is derived from an EMBL/GenBank/DDBJ whole genome shotgun (WGS) entry which is preliminary data.</text>
</comment>
<organism evidence="1 2">
    <name type="scientific">Rosa chinensis</name>
    <name type="common">China rose</name>
    <dbReference type="NCBI Taxonomy" id="74649"/>
    <lineage>
        <taxon>Eukaryota</taxon>
        <taxon>Viridiplantae</taxon>
        <taxon>Streptophyta</taxon>
        <taxon>Embryophyta</taxon>
        <taxon>Tracheophyta</taxon>
        <taxon>Spermatophyta</taxon>
        <taxon>Magnoliopsida</taxon>
        <taxon>eudicotyledons</taxon>
        <taxon>Gunneridae</taxon>
        <taxon>Pentapetalae</taxon>
        <taxon>rosids</taxon>
        <taxon>fabids</taxon>
        <taxon>Rosales</taxon>
        <taxon>Rosaceae</taxon>
        <taxon>Rosoideae</taxon>
        <taxon>Rosoideae incertae sedis</taxon>
        <taxon>Rosa</taxon>
    </lineage>
</organism>
<protein>
    <submittedName>
        <fullName evidence="1">Uncharacterized protein</fullName>
    </submittedName>
</protein>
<evidence type="ECO:0000313" key="1">
    <source>
        <dbReference type="EMBL" id="PRQ44465.1"/>
    </source>
</evidence>
<dbReference type="EMBL" id="PDCK01000041">
    <property type="protein sequence ID" value="PRQ44465.1"/>
    <property type="molecule type" value="Genomic_DNA"/>
</dbReference>